<evidence type="ECO:0000256" key="4">
    <source>
        <dbReference type="ARBA" id="ARBA00023054"/>
    </source>
</evidence>
<feature type="compositionally biased region" description="Basic and acidic residues" evidence="7">
    <location>
        <begin position="795"/>
        <end position="823"/>
    </location>
</feature>
<sequence length="978" mass="112512">MDEMEEINNNEEVVVPQSNENSESQGQRSEFAAVVFQRIPETYPSDAHIECKYTITSDIVPTRSDWIGLYKVGWWTTRDYYYYEWAVIPEGYSSGTEAEASILFPSHKLPGDDGEFYQFCYVTSSGQIRGASTPFQFKRPSADDFVEVDDEEADMLVIRSKTVVLEENMHKLESDKQELVRIKQELENERDSLLSKLVSLEAQLAEHVQKNEQMDAHLKQQENYISQMTHEAKHMNLARDELQQRSARIKAEKSAIEDEVQKKEAEIEELKSQIRKLQGEKDCLAGENQTLREQMELYKSHFTTSEISSQEYQRQIEDLQVSSAKQESLVSQLKKEAQENKVALEKEKKCLERQKTVTKEDKQQMDDLKEKLRNTEDKLSAAEQVKIMLQLEITSHQETQQKLSREIEKTENEVHSLKHLINRMEEEEAKKSDLMKAEILSVQEDLKTAVEEKNRLQEERDELIQSKEQTEYSMSSLHCLKMAQANLKERYAKMEQSYHDLQAKYAKKKKDHKQATRDLIREIEDLKERLNMASTEYKNLYIEKKKVQKAYDRVMEKRRSSEGERRVSGTLPACSAVTEEKLLTSAAEAVTESCSTPGSLASSEVSITSQLQKGLDDMGDELAKMLQQKKKYKDLYKEEKSKLESLRRHFHDESKVKDTEIERLRKLVEEASSQHENKVRSLQNCVAERESTIDDLNRKLRDNLKIHDEPPSRVTEGERKEKEKPTSPLSPRTRGPPIPGMAYPVLMYSNPYHEEMTKMCSPPSTTTPVIVYPHSNTKDPQDRPIQTLPLAPLRYPDHKPLEPLRYPDHSTREVTTTKDDCKVTTRQPNGNPLSTDQLEVDCDPSVPLKPLPPPMEPERLASSKVLAVKSVLMDGDQNVSEFTVNFSGNRIVLEDDVTQPSAPPEERFEDAIGEAMKMCPICKESFSADVDPNIFDEHVLSHAGRICPVCHNMIEEVDDNGFQYHVNKHLEDATDGQE</sequence>
<evidence type="ECO:0000256" key="3">
    <source>
        <dbReference type="ARBA" id="ARBA00022833"/>
    </source>
</evidence>
<feature type="coiled-coil region" evidence="6">
    <location>
        <begin position="165"/>
        <end position="543"/>
    </location>
</feature>
<evidence type="ECO:0000259" key="8">
    <source>
        <dbReference type="PROSITE" id="PS51905"/>
    </source>
</evidence>
<dbReference type="PANTHER" id="PTHR31915:SF6">
    <property type="entry name" value="SKICH DOMAIN-CONTAINING PROTEIN"/>
    <property type="match status" value="1"/>
</dbReference>
<keyword evidence="4 6" id="KW-0175">Coiled coil</keyword>
<dbReference type="CDD" id="cd21965">
    <property type="entry name" value="Zn-C2H2_CALCOCO1_TAX1BP1_like"/>
    <property type="match status" value="1"/>
</dbReference>
<dbReference type="Pfam" id="PF18112">
    <property type="entry name" value="Zn-C2H2_12"/>
    <property type="match status" value="1"/>
</dbReference>
<feature type="region of interest" description="Disordered" evidence="7">
    <location>
        <begin position="701"/>
        <end position="741"/>
    </location>
</feature>
<dbReference type="PANTHER" id="PTHR31915">
    <property type="entry name" value="SKICH DOMAIN-CONTAINING PROTEIN"/>
    <property type="match status" value="1"/>
</dbReference>
<reference evidence="9" key="1">
    <citation type="submission" date="2019-08" db="EMBL/GenBank/DDBJ databases">
        <title>The improved chromosome-level genome for the pearl oyster Pinctada fucata martensii using PacBio sequencing and Hi-C.</title>
        <authorList>
            <person name="Zheng Z."/>
        </authorList>
    </citation>
    <scope>NUCLEOTIDE SEQUENCE</scope>
    <source>
        <strain evidence="9">ZZ-2019</strain>
        <tissue evidence="9">Adductor muscle</tissue>
    </source>
</reference>
<keyword evidence="1" id="KW-0479">Metal-binding</keyword>
<accession>A0AA88YUQ0</accession>
<dbReference type="GO" id="GO:0008270">
    <property type="term" value="F:zinc ion binding"/>
    <property type="evidence" value="ECO:0007669"/>
    <property type="project" value="UniProtKB-KW"/>
</dbReference>
<proteinExistence type="predicted"/>
<dbReference type="EMBL" id="VSWD01000003">
    <property type="protein sequence ID" value="KAK3105975.1"/>
    <property type="molecule type" value="Genomic_DNA"/>
</dbReference>
<evidence type="ECO:0000256" key="7">
    <source>
        <dbReference type="SAM" id="MobiDB-lite"/>
    </source>
</evidence>
<feature type="coiled-coil region" evidence="6">
    <location>
        <begin position="615"/>
        <end position="681"/>
    </location>
</feature>
<evidence type="ECO:0000256" key="2">
    <source>
        <dbReference type="ARBA" id="ARBA00022771"/>
    </source>
</evidence>
<feature type="region of interest" description="Disordered" evidence="7">
    <location>
        <begin position="1"/>
        <end position="27"/>
    </location>
</feature>
<evidence type="ECO:0000313" key="10">
    <source>
        <dbReference type="Proteomes" id="UP001186944"/>
    </source>
</evidence>
<name>A0AA88YUQ0_PINIB</name>
<feature type="region of interest" description="Disordered" evidence="7">
    <location>
        <begin position="791"/>
        <end position="841"/>
    </location>
</feature>
<feature type="compositionally biased region" description="Polar residues" evidence="7">
    <location>
        <begin position="826"/>
        <end position="837"/>
    </location>
</feature>
<feature type="domain" description="UBZ1-type" evidence="8">
    <location>
        <begin position="916"/>
        <end position="942"/>
    </location>
</feature>
<dbReference type="Pfam" id="PF17751">
    <property type="entry name" value="SKICH"/>
    <property type="match status" value="1"/>
</dbReference>
<gene>
    <name evidence="9" type="ORF">FSP39_009914</name>
</gene>
<dbReference type="Gene3D" id="2.60.40.2840">
    <property type="match status" value="1"/>
</dbReference>
<evidence type="ECO:0000256" key="5">
    <source>
        <dbReference type="PROSITE-ProRule" id="PRU01253"/>
    </source>
</evidence>
<organism evidence="9 10">
    <name type="scientific">Pinctada imbricata</name>
    <name type="common">Atlantic pearl-oyster</name>
    <name type="synonym">Pinctada martensii</name>
    <dbReference type="NCBI Taxonomy" id="66713"/>
    <lineage>
        <taxon>Eukaryota</taxon>
        <taxon>Metazoa</taxon>
        <taxon>Spiralia</taxon>
        <taxon>Lophotrochozoa</taxon>
        <taxon>Mollusca</taxon>
        <taxon>Bivalvia</taxon>
        <taxon>Autobranchia</taxon>
        <taxon>Pteriomorphia</taxon>
        <taxon>Pterioida</taxon>
        <taxon>Pterioidea</taxon>
        <taxon>Pteriidae</taxon>
        <taxon>Pinctada</taxon>
    </lineage>
</organism>
<dbReference type="InterPro" id="IPR051002">
    <property type="entry name" value="UBA_autophagy_assoc_protein"/>
</dbReference>
<comment type="caution">
    <text evidence="9">The sequence shown here is derived from an EMBL/GenBank/DDBJ whole genome shotgun (WGS) entry which is preliminary data.</text>
</comment>
<dbReference type="InterPro" id="IPR041611">
    <property type="entry name" value="SKICH"/>
</dbReference>
<keyword evidence="3" id="KW-0862">Zinc</keyword>
<evidence type="ECO:0000256" key="6">
    <source>
        <dbReference type="SAM" id="Coils"/>
    </source>
</evidence>
<dbReference type="Proteomes" id="UP001186944">
    <property type="component" value="Unassembled WGS sequence"/>
</dbReference>
<dbReference type="AlphaFoldDB" id="A0AA88YUQ0"/>
<dbReference type="Gene3D" id="6.20.250.40">
    <property type="match status" value="1"/>
</dbReference>
<feature type="compositionally biased region" description="Basic and acidic residues" evidence="7">
    <location>
        <begin position="701"/>
        <end position="725"/>
    </location>
</feature>
<dbReference type="InterPro" id="IPR041641">
    <property type="entry name" value="CALCOCO1/2_Zn_UBZ1"/>
</dbReference>
<keyword evidence="2 5" id="KW-0863">Zinc-finger</keyword>
<evidence type="ECO:0000256" key="1">
    <source>
        <dbReference type="ARBA" id="ARBA00022723"/>
    </source>
</evidence>
<dbReference type="PROSITE" id="PS51905">
    <property type="entry name" value="ZF_UBZ1"/>
    <property type="match status" value="1"/>
</dbReference>
<feature type="compositionally biased region" description="Polar residues" evidence="7">
    <location>
        <begin position="16"/>
        <end position="27"/>
    </location>
</feature>
<protein>
    <recommendedName>
        <fullName evidence="8">UBZ1-type domain-containing protein</fullName>
    </recommendedName>
</protein>
<evidence type="ECO:0000313" key="9">
    <source>
        <dbReference type="EMBL" id="KAK3105975.1"/>
    </source>
</evidence>
<keyword evidence="10" id="KW-1185">Reference proteome</keyword>